<dbReference type="Gene3D" id="3.30.70.2660">
    <property type="match status" value="1"/>
</dbReference>
<dbReference type="EMBL" id="WMLF01000228">
    <property type="protein sequence ID" value="MBB1245062.1"/>
    <property type="molecule type" value="Genomic_DNA"/>
</dbReference>
<dbReference type="InterPro" id="IPR021124">
    <property type="entry name" value="CRISPR-assoc_prot_Cas5"/>
</dbReference>
<keyword evidence="3" id="KW-1185">Reference proteome</keyword>
<accession>A0ABR6EI90</accession>
<comment type="caution">
    <text evidence="2">The sequence shown here is derived from an EMBL/GenBank/DDBJ whole genome shotgun (WGS) entry which is preliminary data.</text>
</comment>
<organism evidence="2 3">
    <name type="scientific">Streptomyces durbertensis</name>
    <dbReference type="NCBI Taxonomy" id="2448886"/>
    <lineage>
        <taxon>Bacteria</taxon>
        <taxon>Bacillati</taxon>
        <taxon>Actinomycetota</taxon>
        <taxon>Actinomycetes</taxon>
        <taxon>Kitasatosporales</taxon>
        <taxon>Streptomycetaceae</taxon>
        <taxon>Streptomyces</taxon>
    </lineage>
</organism>
<evidence type="ECO:0000313" key="3">
    <source>
        <dbReference type="Proteomes" id="UP000766698"/>
    </source>
</evidence>
<reference evidence="3" key="1">
    <citation type="journal article" date="2020" name="Syst. Appl. Microbiol.">
        <title>Streptomyces alkaliterrae sp. nov., isolated from an alkaline soil, and emended descriptions of Streptomyces alkaliphilus, Streptomyces calidiresistens and Streptomyces durbertensis.</title>
        <authorList>
            <person name="Swiecimska M."/>
            <person name="Golinska P."/>
            <person name="Nouioui I."/>
            <person name="Wypij M."/>
            <person name="Rai M."/>
            <person name="Sangal V."/>
            <person name="Goodfellow M."/>
        </authorList>
    </citation>
    <scope>NUCLEOTIDE SEQUENCE [LARGE SCALE GENOMIC DNA]</scope>
    <source>
        <strain evidence="3">DSM 104538</strain>
    </source>
</reference>
<name>A0ABR6EI90_9ACTN</name>
<evidence type="ECO:0000313" key="2">
    <source>
        <dbReference type="EMBL" id="MBB1245062.1"/>
    </source>
</evidence>
<dbReference type="Pfam" id="PF09704">
    <property type="entry name" value="Cas_Cas5d"/>
    <property type="match status" value="1"/>
</dbReference>
<gene>
    <name evidence="2" type="ORF">GL263_16015</name>
</gene>
<proteinExistence type="predicted"/>
<dbReference type="Proteomes" id="UP000766698">
    <property type="component" value="Unassembled WGS sequence"/>
</dbReference>
<evidence type="ECO:0000256" key="1">
    <source>
        <dbReference type="SAM" id="MobiDB-lite"/>
    </source>
</evidence>
<feature type="region of interest" description="Disordered" evidence="1">
    <location>
        <begin position="98"/>
        <end position="122"/>
    </location>
</feature>
<sequence>AYPLALGRRSCPPTHPVNLGLRTGTLHDALTNEPWQIPPRARKLWGHQHRNAAHIDLPATLDDPTGDDVREDVPLTYAPKKRAFANRRVRHTYLRVATGLTPDPKAPPTEDDGHDPFALLGW</sequence>
<feature type="non-terminal residue" evidence="2">
    <location>
        <position position="1"/>
    </location>
</feature>
<protein>
    <submittedName>
        <fullName evidence="2">Type I-E CRISPR-associated protein Cas5/CasD</fullName>
    </submittedName>
</protein>
<dbReference type="RefSeq" id="WP_323379424.1">
    <property type="nucleotide sequence ID" value="NZ_WMLF01000228.1"/>
</dbReference>